<dbReference type="SUPFAM" id="SSF47413">
    <property type="entry name" value="lambda repressor-like DNA-binding domains"/>
    <property type="match status" value="1"/>
</dbReference>
<dbReference type="Proteomes" id="UP001144280">
    <property type="component" value="Unassembled WGS sequence"/>
</dbReference>
<evidence type="ECO:0000313" key="3">
    <source>
        <dbReference type="Proteomes" id="UP001144280"/>
    </source>
</evidence>
<protein>
    <recommendedName>
        <fullName evidence="1">HTH cro/C1-type domain-containing protein</fullName>
    </recommendedName>
</protein>
<proteinExistence type="predicted"/>
<keyword evidence="3" id="KW-1185">Reference proteome</keyword>
<evidence type="ECO:0000259" key="1">
    <source>
        <dbReference type="PROSITE" id="PS50943"/>
    </source>
</evidence>
<dbReference type="PROSITE" id="PS50943">
    <property type="entry name" value="HTH_CROC1"/>
    <property type="match status" value="1"/>
</dbReference>
<dbReference type="RefSeq" id="WP_281900679.1">
    <property type="nucleotide sequence ID" value="NZ_BSDI01000032.1"/>
</dbReference>
<dbReference type="SMART" id="SM00530">
    <property type="entry name" value="HTH_XRE"/>
    <property type="match status" value="1"/>
</dbReference>
<accession>A0ABQ5R2H2</accession>
<comment type="caution">
    <text evidence="2">The sequence shown here is derived from an EMBL/GenBank/DDBJ whole genome shotgun (WGS) entry which is preliminary data.</text>
</comment>
<gene>
    <name evidence="2" type="ORF">Pa4123_56840</name>
</gene>
<reference evidence="2" key="1">
    <citation type="submission" date="2022-12" db="EMBL/GenBank/DDBJ databases">
        <title>New Phytohabitans aurantiacus sp. RD004123 nov., an actinomycete isolated from soil.</title>
        <authorList>
            <person name="Triningsih D.W."/>
            <person name="Harunari E."/>
            <person name="Igarashi Y."/>
        </authorList>
    </citation>
    <scope>NUCLEOTIDE SEQUENCE</scope>
    <source>
        <strain evidence="2">RD004123</strain>
    </source>
</reference>
<dbReference type="Gene3D" id="1.10.260.40">
    <property type="entry name" value="lambda repressor-like DNA-binding domains"/>
    <property type="match status" value="1"/>
</dbReference>
<dbReference type="Pfam" id="PF13560">
    <property type="entry name" value="HTH_31"/>
    <property type="match status" value="1"/>
</dbReference>
<sequence length="93" mass="10571">MRIGEPADVGRYVQERRRQLGLTQSQLATSAGVSRRWLSDLESGKATTELGLVLRTLNTLGLVLDLRPQEADLDLDLDEYLKRFRRDTPESRS</sequence>
<evidence type="ECO:0000313" key="2">
    <source>
        <dbReference type="EMBL" id="GLI00408.1"/>
    </source>
</evidence>
<feature type="domain" description="HTH cro/C1-type" evidence="1">
    <location>
        <begin position="13"/>
        <end position="66"/>
    </location>
</feature>
<dbReference type="InterPro" id="IPR010982">
    <property type="entry name" value="Lambda_DNA-bd_dom_sf"/>
</dbReference>
<organism evidence="2 3">
    <name type="scientific">Phytohabitans aurantiacus</name>
    <dbReference type="NCBI Taxonomy" id="3016789"/>
    <lineage>
        <taxon>Bacteria</taxon>
        <taxon>Bacillati</taxon>
        <taxon>Actinomycetota</taxon>
        <taxon>Actinomycetes</taxon>
        <taxon>Micromonosporales</taxon>
        <taxon>Micromonosporaceae</taxon>
    </lineage>
</organism>
<dbReference type="EMBL" id="BSDI01000032">
    <property type="protein sequence ID" value="GLI00408.1"/>
    <property type="molecule type" value="Genomic_DNA"/>
</dbReference>
<name>A0ABQ5R2H2_9ACTN</name>
<dbReference type="CDD" id="cd00093">
    <property type="entry name" value="HTH_XRE"/>
    <property type="match status" value="1"/>
</dbReference>
<dbReference type="InterPro" id="IPR001387">
    <property type="entry name" value="Cro/C1-type_HTH"/>
</dbReference>